<dbReference type="PROSITE" id="PS50011">
    <property type="entry name" value="PROTEIN_KINASE_DOM"/>
    <property type="match status" value="1"/>
</dbReference>
<protein>
    <submittedName>
        <fullName evidence="4">L-type lectin-domain containing receptor kinase S.5</fullName>
    </submittedName>
</protein>
<organism evidence="4 5">
    <name type="scientific">Pyrus ussuriensis x Pyrus communis</name>
    <dbReference type="NCBI Taxonomy" id="2448454"/>
    <lineage>
        <taxon>Eukaryota</taxon>
        <taxon>Viridiplantae</taxon>
        <taxon>Streptophyta</taxon>
        <taxon>Embryophyta</taxon>
        <taxon>Tracheophyta</taxon>
        <taxon>Spermatophyta</taxon>
        <taxon>Magnoliopsida</taxon>
        <taxon>eudicotyledons</taxon>
        <taxon>Gunneridae</taxon>
        <taxon>Pentapetalae</taxon>
        <taxon>rosids</taxon>
        <taxon>fabids</taxon>
        <taxon>Rosales</taxon>
        <taxon>Rosaceae</taxon>
        <taxon>Amygdaloideae</taxon>
        <taxon>Maleae</taxon>
        <taxon>Pyrus</taxon>
    </lineage>
</organism>
<dbReference type="InterPro" id="IPR000719">
    <property type="entry name" value="Prot_kinase_dom"/>
</dbReference>
<keyword evidence="4" id="KW-0430">Lectin</keyword>
<dbReference type="EMBL" id="SMOL01000081">
    <property type="protein sequence ID" value="KAB2634251.1"/>
    <property type="molecule type" value="Genomic_DNA"/>
</dbReference>
<dbReference type="InterPro" id="IPR011009">
    <property type="entry name" value="Kinase-like_dom_sf"/>
</dbReference>
<dbReference type="GO" id="GO:0030246">
    <property type="term" value="F:carbohydrate binding"/>
    <property type="evidence" value="ECO:0007669"/>
    <property type="project" value="UniProtKB-KW"/>
</dbReference>
<proteinExistence type="predicted"/>
<dbReference type="InterPro" id="IPR050528">
    <property type="entry name" value="L-type_Lectin-RKs"/>
</dbReference>
<evidence type="ECO:0000259" key="3">
    <source>
        <dbReference type="PROSITE" id="PS50011"/>
    </source>
</evidence>
<keyword evidence="5" id="KW-1185">Reference proteome</keyword>
<evidence type="ECO:0000256" key="2">
    <source>
        <dbReference type="ARBA" id="ARBA00022840"/>
    </source>
</evidence>
<dbReference type="InterPro" id="IPR001245">
    <property type="entry name" value="Ser-Thr/Tyr_kinase_cat_dom"/>
</dbReference>
<dbReference type="SUPFAM" id="SSF56112">
    <property type="entry name" value="Protein kinase-like (PK-like)"/>
    <property type="match status" value="1"/>
</dbReference>
<dbReference type="Gene3D" id="1.10.510.10">
    <property type="entry name" value="Transferase(Phosphotransferase) domain 1"/>
    <property type="match status" value="1"/>
</dbReference>
<reference evidence="4 5" key="2">
    <citation type="submission" date="2019-11" db="EMBL/GenBank/DDBJ databases">
        <title>A de novo genome assembly of a pear dwarfing rootstock.</title>
        <authorList>
            <person name="Wang F."/>
            <person name="Wang J."/>
            <person name="Li S."/>
            <person name="Zhang Y."/>
            <person name="Fang M."/>
            <person name="Ma L."/>
            <person name="Zhao Y."/>
            <person name="Jiang S."/>
        </authorList>
    </citation>
    <scope>NUCLEOTIDE SEQUENCE [LARGE SCALE GENOMIC DNA]</scope>
    <source>
        <strain evidence="4">S2</strain>
        <tissue evidence="4">Leaf</tissue>
    </source>
</reference>
<feature type="domain" description="Protein kinase" evidence="3">
    <location>
        <begin position="1"/>
        <end position="94"/>
    </location>
</feature>
<dbReference type="GO" id="GO:0005524">
    <property type="term" value="F:ATP binding"/>
    <property type="evidence" value="ECO:0007669"/>
    <property type="project" value="UniProtKB-KW"/>
</dbReference>
<keyword evidence="2" id="KW-0067">ATP-binding</keyword>
<dbReference type="GO" id="GO:0004672">
    <property type="term" value="F:protein kinase activity"/>
    <property type="evidence" value="ECO:0007669"/>
    <property type="project" value="InterPro"/>
</dbReference>
<name>A0A5N5I6U3_9ROSA</name>
<evidence type="ECO:0000256" key="1">
    <source>
        <dbReference type="ARBA" id="ARBA00022741"/>
    </source>
</evidence>
<keyword evidence="4" id="KW-0675">Receptor</keyword>
<sequence length="94" mass="10427">MLDSNFNSRLGDFGLAHALDNEKTSFAKLKGVPSTMGYIAPECFHTGKAMCESDIYRFGAMILEVVCGQRPWTKMGGFQSLWIRFGHCIEKGAC</sequence>
<accession>A0A5N5I6U3</accession>
<dbReference type="OrthoDB" id="1193984at2759"/>
<evidence type="ECO:0000313" key="5">
    <source>
        <dbReference type="Proteomes" id="UP000327157"/>
    </source>
</evidence>
<keyword evidence="4" id="KW-0808">Transferase</keyword>
<reference evidence="4 5" key="1">
    <citation type="submission" date="2019-09" db="EMBL/GenBank/DDBJ databases">
        <authorList>
            <person name="Ou C."/>
        </authorList>
    </citation>
    <scope>NUCLEOTIDE SEQUENCE [LARGE SCALE GENOMIC DNA]</scope>
    <source>
        <strain evidence="4">S2</strain>
        <tissue evidence="4">Leaf</tissue>
    </source>
</reference>
<dbReference type="Proteomes" id="UP000327157">
    <property type="component" value="Unassembled WGS sequence"/>
</dbReference>
<dbReference type="PANTHER" id="PTHR27007">
    <property type="match status" value="1"/>
</dbReference>
<dbReference type="GO" id="GO:0051707">
    <property type="term" value="P:response to other organism"/>
    <property type="evidence" value="ECO:0007669"/>
    <property type="project" value="UniProtKB-ARBA"/>
</dbReference>
<gene>
    <name evidence="4" type="ORF">D8674_042772</name>
</gene>
<keyword evidence="4" id="KW-0418">Kinase</keyword>
<dbReference type="Pfam" id="PF07714">
    <property type="entry name" value="PK_Tyr_Ser-Thr"/>
    <property type="match status" value="1"/>
</dbReference>
<evidence type="ECO:0000313" key="4">
    <source>
        <dbReference type="EMBL" id="KAB2634251.1"/>
    </source>
</evidence>
<comment type="caution">
    <text evidence="4">The sequence shown here is derived from an EMBL/GenBank/DDBJ whole genome shotgun (WGS) entry which is preliminary data.</text>
</comment>
<keyword evidence="1" id="KW-0547">Nucleotide-binding</keyword>
<dbReference type="AlphaFoldDB" id="A0A5N5I6U3"/>